<evidence type="ECO:0000256" key="4">
    <source>
        <dbReference type="ARBA" id="ARBA00023136"/>
    </source>
</evidence>
<feature type="transmembrane region" description="Helical" evidence="6">
    <location>
        <begin position="326"/>
        <end position="345"/>
    </location>
</feature>
<gene>
    <name evidence="7" type="ORF">PC9H_007279</name>
</gene>
<evidence type="ECO:0000256" key="2">
    <source>
        <dbReference type="ARBA" id="ARBA00022692"/>
    </source>
</evidence>
<name>A0A8H7DSL2_PLEOS</name>
<dbReference type="GO" id="GO:0035879">
    <property type="term" value="P:plasma membrane lactate transport"/>
    <property type="evidence" value="ECO:0007669"/>
    <property type="project" value="TreeGrafter"/>
</dbReference>
<sequence length="397" mass="43055">MKLWEACGQGVAGAASLESMPVGSRGLYSGLIQVIIASDFELYQNNDIIRTSSRLLNLLLVPNTPQTWRSIFWFGAGLSVLAASIRASLPEGAVFKRSREVARRGNMTAVDKAVVFMRSLGRMFKDHWTLWVYVAFNLSVNLPFSDITEFSTFGSQLAHSSQDLYTTFMQASKGFSASLANEANIIGEAGALIGGALGGYLSQFLGRKLTVVFACVWSAAFIPLWILPSSWGRLSIGAFFFQVGVNIAWGAIAIHLNELAPPAFRGAFTGTVHQMGNMASSASAQILVGIRSLFILSRLSRILQATAGITLRKQVNGVDQPDYGTIQAIMAALSCAMVIICTFFGPERHSAHFEDGRTAIEEGVARKDRTSSYSGEEDEGEKVTVEHIEHRSVPPDS</sequence>
<dbReference type="InterPro" id="IPR036259">
    <property type="entry name" value="MFS_trans_sf"/>
</dbReference>
<evidence type="ECO:0000313" key="8">
    <source>
        <dbReference type="Proteomes" id="UP000623687"/>
    </source>
</evidence>
<feature type="compositionally biased region" description="Basic and acidic residues" evidence="5">
    <location>
        <begin position="381"/>
        <end position="397"/>
    </location>
</feature>
<accession>A0A8H7DSL2</accession>
<feature type="transmembrane region" description="Helical" evidence="6">
    <location>
        <begin position="234"/>
        <end position="256"/>
    </location>
</feature>
<evidence type="ECO:0000256" key="1">
    <source>
        <dbReference type="ARBA" id="ARBA00004141"/>
    </source>
</evidence>
<feature type="compositionally biased region" description="Basic and acidic residues" evidence="5">
    <location>
        <begin position="360"/>
        <end position="370"/>
    </location>
</feature>
<organism evidence="7 8">
    <name type="scientific">Pleurotus ostreatus</name>
    <name type="common">Oyster mushroom</name>
    <name type="synonym">White-rot fungus</name>
    <dbReference type="NCBI Taxonomy" id="5322"/>
    <lineage>
        <taxon>Eukaryota</taxon>
        <taxon>Fungi</taxon>
        <taxon>Dikarya</taxon>
        <taxon>Basidiomycota</taxon>
        <taxon>Agaricomycotina</taxon>
        <taxon>Agaricomycetes</taxon>
        <taxon>Agaricomycetidae</taxon>
        <taxon>Agaricales</taxon>
        <taxon>Pleurotineae</taxon>
        <taxon>Pleurotaceae</taxon>
        <taxon>Pleurotus</taxon>
    </lineage>
</organism>
<dbReference type="SUPFAM" id="SSF103473">
    <property type="entry name" value="MFS general substrate transporter"/>
    <property type="match status" value="1"/>
</dbReference>
<keyword evidence="2 6" id="KW-0812">Transmembrane</keyword>
<dbReference type="OrthoDB" id="5296287at2759"/>
<dbReference type="EMBL" id="JACETU010000005">
    <property type="protein sequence ID" value="KAF7428060.1"/>
    <property type="molecule type" value="Genomic_DNA"/>
</dbReference>
<comment type="caution">
    <text evidence="7">The sequence shown here is derived from an EMBL/GenBank/DDBJ whole genome shotgun (WGS) entry which is preliminary data.</text>
</comment>
<dbReference type="Proteomes" id="UP000623687">
    <property type="component" value="Unassembled WGS sequence"/>
</dbReference>
<evidence type="ECO:0000256" key="3">
    <source>
        <dbReference type="ARBA" id="ARBA00022989"/>
    </source>
</evidence>
<reference evidence="7" key="1">
    <citation type="submission" date="2019-07" db="EMBL/GenBank/DDBJ databases">
        <authorList>
            <person name="Palmer J.M."/>
        </authorList>
    </citation>
    <scope>NUCLEOTIDE SEQUENCE</scope>
    <source>
        <strain evidence="7">PC9</strain>
    </source>
</reference>
<dbReference type="RefSeq" id="XP_036630432.1">
    <property type="nucleotide sequence ID" value="XM_036776812.1"/>
</dbReference>
<protein>
    <submittedName>
        <fullName evidence="7">Uncharacterized protein</fullName>
    </submittedName>
</protein>
<dbReference type="GeneID" id="59377097"/>
<evidence type="ECO:0000313" key="7">
    <source>
        <dbReference type="EMBL" id="KAF7428060.1"/>
    </source>
</evidence>
<evidence type="ECO:0000256" key="5">
    <source>
        <dbReference type="SAM" id="MobiDB-lite"/>
    </source>
</evidence>
<dbReference type="VEuPathDB" id="FungiDB:PC9H_007279"/>
<feature type="transmembrane region" description="Helical" evidence="6">
    <location>
        <begin position="209"/>
        <end position="227"/>
    </location>
</feature>
<keyword evidence="3 6" id="KW-1133">Transmembrane helix</keyword>
<comment type="subcellular location">
    <subcellularLocation>
        <location evidence="1">Membrane</location>
        <topology evidence="1">Multi-pass membrane protein</topology>
    </subcellularLocation>
</comment>
<evidence type="ECO:0000256" key="6">
    <source>
        <dbReference type="SAM" id="Phobius"/>
    </source>
</evidence>
<dbReference type="GO" id="GO:0005886">
    <property type="term" value="C:plasma membrane"/>
    <property type="evidence" value="ECO:0007669"/>
    <property type="project" value="TreeGrafter"/>
</dbReference>
<keyword evidence="8" id="KW-1185">Reference proteome</keyword>
<feature type="region of interest" description="Disordered" evidence="5">
    <location>
        <begin position="360"/>
        <end position="397"/>
    </location>
</feature>
<dbReference type="PANTHER" id="PTHR23508:SF10">
    <property type="entry name" value="CARBOXYLIC ACID TRANSPORTER PROTEIN HOMOLOG"/>
    <property type="match status" value="1"/>
</dbReference>
<dbReference type="PANTHER" id="PTHR23508">
    <property type="entry name" value="CARBOXYLIC ACID TRANSPORTER PROTEIN HOMOLOG"/>
    <property type="match status" value="1"/>
</dbReference>
<dbReference type="Gene3D" id="1.20.1250.20">
    <property type="entry name" value="MFS general substrate transporter like domains"/>
    <property type="match status" value="1"/>
</dbReference>
<dbReference type="GO" id="GO:0015355">
    <property type="term" value="F:secondary active monocarboxylate transmembrane transporter activity"/>
    <property type="evidence" value="ECO:0007669"/>
    <property type="project" value="TreeGrafter"/>
</dbReference>
<dbReference type="AlphaFoldDB" id="A0A8H7DSL2"/>
<proteinExistence type="predicted"/>
<dbReference type="InterPro" id="IPR005828">
    <property type="entry name" value="MFS_sugar_transport-like"/>
</dbReference>
<keyword evidence="4 6" id="KW-0472">Membrane</keyword>
<dbReference type="Pfam" id="PF00083">
    <property type="entry name" value="Sugar_tr"/>
    <property type="match status" value="1"/>
</dbReference>